<dbReference type="GO" id="GO:0005634">
    <property type="term" value="C:nucleus"/>
    <property type="evidence" value="ECO:0007669"/>
    <property type="project" value="TreeGrafter"/>
</dbReference>
<reference evidence="6" key="2">
    <citation type="journal article" date="2020" name="Nat. Commun.">
        <title>Large-scale genome sequencing of mycorrhizal fungi provides insights into the early evolution of symbiotic traits.</title>
        <authorList>
            <person name="Miyauchi S."/>
            <person name="Kiss E."/>
            <person name="Kuo A."/>
            <person name="Drula E."/>
            <person name="Kohler A."/>
            <person name="Sanchez-Garcia M."/>
            <person name="Morin E."/>
            <person name="Andreopoulos B."/>
            <person name="Barry K.W."/>
            <person name="Bonito G."/>
            <person name="Buee M."/>
            <person name="Carver A."/>
            <person name="Chen C."/>
            <person name="Cichocki N."/>
            <person name="Clum A."/>
            <person name="Culley D."/>
            <person name="Crous P.W."/>
            <person name="Fauchery L."/>
            <person name="Girlanda M."/>
            <person name="Hayes R.D."/>
            <person name="Keri Z."/>
            <person name="LaButti K."/>
            <person name="Lipzen A."/>
            <person name="Lombard V."/>
            <person name="Magnuson J."/>
            <person name="Maillard F."/>
            <person name="Murat C."/>
            <person name="Nolan M."/>
            <person name="Ohm R.A."/>
            <person name="Pangilinan J."/>
            <person name="Pereira M.F."/>
            <person name="Perotto S."/>
            <person name="Peter M."/>
            <person name="Pfister S."/>
            <person name="Riley R."/>
            <person name="Sitrit Y."/>
            <person name="Stielow J.B."/>
            <person name="Szollosi G."/>
            <person name="Zifcakova L."/>
            <person name="Stursova M."/>
            <person name="Spatafora J.W."/>
            <person name="Tedersoo L."/>
            <person name="Vaario L.M."/>
            <person name="Yamada A."/>
            <person name="Yan M."/>
            <person name="Wang P."/>
            <person name="Xu J."/>
            <person name="Bruns T."/>
            <person name="Baldrian P."/>
            <person name="Vilgalys R."/>
            <person name="Dunand C."/>
            <person name="Henrissat B."/>
            <person name="Grigoriev I.V."/>
            <person name="Hibbett D."/>
            <person name="Nagy L.G."/>
            <person name="Martin F.M."/>
        </authorList>
    </citation>
    <scope>NUCLEOTIDE SEQUENCE</scope>
    <source>
        <strain evidence="6">BED1</strain>
    </source>
</reference>
<name>A0AAD4C336_BOLED</name>
<dbReference type="InterPro" id="IPR018170">
    <property type="entry name" value="Aldo/ket_reductase_CS"/>
</dbReference>
<dbReference type="GO" id="GO:0016579">
    <property type="term" value="P:protein deubiquitination"/>
    <property type="evidence" value="ECO:0007669"/>
    <property type="project" value="TreeGrafter"/>
</dbReference>
<dbReference type="AlphaFoldDB" id="A0AAD4C336"/>
<evidence type="ECO:0000256" key="1">
    <source>
        <dbReference type="ARBA" id="ARBA00000707"/>
    </source>
</evidence>
<reference evidence="6" key="1">
    <citation type="submission" date="2019-10" db="EMBL/GenBank/DDBJ databases">
        <authorList>
            <consortium name="DOE Joint Genome Institute"/>
            <person name="Kuo A."/>
            <person name="Miyauchi S."/>
            <person name="Kiss E."/>
            <person name="Drula E."/>
            <person name="Kohler A."/>
            <person name="Sanchez-Garcia M."/>
            <person name="Andreopoulos B."/>
            <person name="Barry K.W."/>
            <person name="Bonito G."/>
            <person name="Buee M."/>
            <person name="Carver A."/>
            <person name="Chen C."/>
            <person name="Cichocki N."/>
            <person name="Clum A."/>
            <person name="Culley D."/>
            <person name="Crous P.W."/>
            <person name="Fauchery L."/>
            <person name="Girlanda M."/>
            <person name="Hayes R."/>
            <person name="Keri Z."/>
            <person name="LaButti K."/>
            <person name="Lipzen A."/>
            <person name="Lombard V."/>
            <person name="Magnuson J."/>
            <person name="Maillard F."/>
            <person name="Morin E."/>
            <person name="Murat C."/>
            <person name="Nolan M."/>
            <person name="Ohm R."/>
            <person name="Pangilinan J."/>
            <person name="Pereira M."/>
            <person name="Perotto S."/>
            <person name="Peter M."/>
            <person name="Riley R."/>
            <person name="Sitrit Y."/>
            <person name="Stielow B."/>
            <person name="Szollosi G."/>
            <person name="Zifcakova L."/>
            <person name="Stursova M."/>
            <person name="Spatafora J.W."/>
            <person name="Tedersoo L."/>
            <person name="Vaario L.-M."/>
            <person name="Yamada A."/>
            <person name="Yan M."/>
            <person name="Wang P."/>
            <person name="Xu J."/>
            <person name="Bruns T."/>
            <person name="Baldrian P."/>
            <person name="Vilgalys R."/>
            <person name="Henrissat B."/>
            <person name="Grigoriev I.V."/>
            <person name="Hibbett D."/>
            <person name="Nagy L.G."/>
            <person name="Martin F.M."/>
        </authorList>
    </citation>
    <scope>NUCLEOTIDE SEQUENCE</scope>
    <source>
        <strain evidence="6">BED1</strain>
    </source>
</reference>
<dbReference type="CDD" id="cd22745">
    <property type="entry name" value="OTU_OTU1"/>
    <property type="match status" value="1"/>
</dbReference>
<gene>
    <name evidence="6" type="ORF">L210DRAFT_3641460</name>
</gene>
<dbReference type="PANTHER" id="PTHR13312:SF0">
    <property type="entry name" value="UBIQUITIN THIOESTERASE OTU1"/>
    <property type="match status" value="1"/>
</dbReference>
<dbReference type="GO" id="GO:0004843">
    <property type="term" value="F:cysteine-type deubiquitinase activity"/>
    <property type="evidence" value="ECO:0007669"/>
    <property type="project" value="UniProtKB-UniRule"/>
</dbReference>
<evidence type="ECO:0000256" key="4">
    <source>
        <dbReference type="SAM" id="MobiDB-lite"/>
    </source>
</evidence>
<feature type="domain" description="NADP-dependent oxidoreductase" evidence="5">
    <location>
        <begin position="263"/>
        <end position="352"/>
    </location>
</feature>
<dbReference type="GO" id="GO:0030968">
    <property type="term" value="P:endoplasmic reticulum unfolded protein response"/>
    <property type="evidence" value="ECO:0007669"/>
    <property type="project" value="TreeGrafter"/>
</dbReference>
<dbReference type="EMBL" id="WHUW01000004">
    <property type="protein sequence ID" value="KAF8447534.1"/>
    <property type="molecule type" value="Genomic_DNA"/>
</dbReference>
<comment type="subcellular location">
    <subcellularLocation>
        <location evidence="3">Cytoplasm</location>
    </subcellularLocation>
</comment>
<dbReference type="PROSITE" id="PS00062">
    <property type="entry name" value="ALDOKETO_REDUCTASE_2"/>
    <property type="match status" value="1"/>
</dbReference>
<dbReference type="SUPFAM" id="SSF51430">
    <property type="entry name" value="NAD(P)-linked oxidoreductase"/>
    <property type="match status" value="1"/>
</dbReference>
<sequence>MGSPTTIPSATTTTITTTKTRWHGHPHTNRNDDSVALPSPPDRDDDKRRGGAITTPTKTTTTTTTTIWRRGPPNANHPTTKSSASQYCTAKSCFADARVAVVADGIRSDLDTYNEAILGAPRDTYITTILKPSTWGGAIELGILAKHFNTEIVSIDVETGRIDRFSPSARGTDYRCIVVYSGIHYDAATLAPMEGAPDEWHQSIFPITSADTSDPVLEAATKLATILRERKAFTNTATFDLKCEQCGKSLKALEPGETPTSVLKKSLEKLGVDYVDLYLIHQANQYVGKLKEVWKGMEAAKAVGLTKSIGVSNFTADHLKDILEVAIVIPAVNQVEAHPYDRDFVLRRVITYILSVAKVAPLTQSSKKSAYVWRKTRGSHLSDGQVLNKWLQQKDVLVITTSSKAERIREYLDTENVPELTPQRRAPAKDR</sequence>
<evidence type="ECO:0000313" key="7">
    <source>
        <dbReference type="Proteomes" id="UP001194468"/>
    </source>
</evidence>
<dbReference type="EC" id="3.4.19.12" evidence="3"/>
<keyword evidence="7" id="KW-1185">Reference proteome</keyword>
<dbReference type="GO" id="GO:0005829">
    <property type="term" value="C:cytosol"/>
    <property type="evidence" value="ECO:0007669"/>
    <property type="project" value="TreeGrafter"/>
</dbReference>
<comment type="caution">
    <text evidence="6">The sequence shown here is derived from an EMBL/GenBank/DDBJ whole genome shotgun (WGS) entry which is preliminary data.</text>
</comment>
<feature type="region of interest" description="Disordered" evidence="4">
    <location>
        <begin position="1"/>
        <end position="83"/>
    </location>
</feature>
<feature type="compositionally biased region" description="Low complexity" evidence="4">
    <location>
        <begin position="1"/>
        <end position="19"/>
    </location>
</feature>
<keyword evidence="3" id="KW-0788">Thiol protease</keyword>
<proteinExistence type="predicted"/>
<dbReference type="Gene3D" id="3.20.20.100">
    <property type="entry name" value="NADP-dependent oxidoreductase domain"/>
    <property type="match status" value="1"/>
</dbReference>
<evidence type="ECO:0000259" key="5">
    <source>
        <dbReference type="Pfam" id="PF00248"/>
    </source>
</evidence>
<keyword evidence="3" id="KW-0645">Protease</keyword>
<dbReference type="InterPro" id="IPR036812">
    <property type="entry name" value="NAD(P)_OxRdtase_dom_sf"/>
</dbReference>
<keyword evidence="3" id="KW-0963">Cytoplasm</keyword>
<dbReference type="SUPFAM" id="SSF54001">
    <property type="entry name" value="Cysteine proteinases"/>
    <property type="match status" value="1"/>
</dbReference>
<dbReference type="InterPro" id="IPR020471">
    <property type="entry name" value="AKR"/>
</dbReference>
<protein>
    <recommendedName>
        <fullName evidence="3">Ubiquitin thioesterase OTU</fullName>
        <ecNumber evidence="3">3.4.19.12</ecNumber>
    </recommendedName>
</protein>
<evidence type="ECO:0000313" key="6">
    <source>
        <dbReference type="EMBL" id="KAF8447534.1"/>
    </source>
</evidence>
<dbReference type="InterPro" id="IPR023210">
    <property type="entry name" value="NADP_OxRdtase_dom"/>
</dbReference>
<dbReference type="PANTHER" id="PTHR13312">
    <property type="entry name" value="HIV-INDUCED PROTEIN-7-LIKE PROTEASE"/>
    <property type="match status" value="1"/>
</dbReference>
<dbReference type="Proteomes" id="UP001194468">
    <property type="component" value="Unassembled WGS sequence"/>
</dbReference>
<evidence type="ECO:0000256" key="2">
    <source>
        <dbReference type="ARBA" id="ARBA00022801"/>
    </source>
</evidence>
<dbReference type="PRINTS" id="PR00069">
    <property type="entry name" value="ALDKETRDTASE"/>
</dbReference>
<keyword evidence="2 3" id="KW-0378">Hydrolase</keyword>
<organism evidence="6 7">
    <name type="scientific">Boletus edulis BED1</name>
    <dbReference type="NCBI Taxonomy" id="1328754"/>
    <lineage>
        <taxon>Eukaryota</taxon>
        <taxon>Fungi</taxon>
        <taxon>Dikarya</taxon>
        <taxon>Basidiomycota</taxon>
        <taxon>Agaricomycotina</taxon>
        <taxon>Agaricomycetes</taxon>
        <taxon>Agaricomycetidae</taxon>
        <taxon>Boletales</taxon>
        <taxon>Boletineae</taxon>
        <taxon>Boletaceae</taxon>
        <taxon>Boletoideae</taxon>
        <taxon>Boletus</taxon>
    </lineage>
</organism>
<comment type="catalytic activity">
    <reaction evidence="1 3">
        <text>Thiol-dependent hydrolysis of ester, thioester, amide, peptide and isopeptide bonds formed by the C-terminal Gly of ubiquitin (a 76-residue protein attached to proteins as an intracellular targeting signal).</text>
        <dbReference type="EC" id="3.4.19.12"/>
    </reaction>
</comment>
<keyword evidence="3" id="KW-0833">Ubl conjugation pathway</keyword>
<dbReference type="Pfam" id="PF00248">
    <property type="entry name" value="Aldo_ket_red"/>
    <property type="match status" value="1"/>
</dbReference>
<dbReference type="GO" id="GO:0016491">
    <property type="term" value="F:oxidoreductase activity"/>
    <property type="evidence" value="ECO:0007669"/>
    <property type="project" value="InterPro"/>
</dbReference>
<accession>A0AAD4C336</accession>
<comment type="function">
    <text evidence="3">Hydrolase that can remove conjugated ubiquitin from proteins and may therefore play an important regulatory role at the level of protein turnover by preventing degradation.</text>
</comment>
<dbReference type="Gene3D" id="3.90.70.80">
    <property type="match status" value="1"/>
</dbReference>
<feature type="compositionally biased region" description="Low complexity" evidence="4">
    <location>
        <begin position="54"/>
        <end position="66"/>
    </location>
</feature>
<dbReference type="GO" id="GO:0036503">
    <property type="term" value="P:ERAD pathway"/>
    <property type="evidence" value="ECO:0007669"/>
    <property type="project" value="TreeGrafter"/>
</dbReference>
<evidence type="ECO:0000256" key="3">
    <source>
        <dbReference type="RuleBase" id="RU367104"/>
    </source>
</evidence>
<dbReference type="InterPro" id="IPR038765">
    <property type="entry name" value="Papain-like_cys_pep_sf"/>
</dbReference>